<comment type="subcellular location">
    <subcellularLocation>
        <location evidence="1 9">Cell inner membrane</location>
        <topology evidence="1 9">Multi-pass membrane protein</topology>
    </subcellularLocation>
</comment>
<comment type="function">
    <text evidence="9">Part of the tripartite ATP-independent periplasmic (TRAP) transport system.</text>
</comment>
<evidence type="ECO:0000256" key="6">
    <source>
        <dbReference type="ARBA" id="ARBA00022989"/>
    </source>
</evidence>
<name>A0ABZ3CS48_9GAMM</name>
<evidence type="ECO:0000256" key="7">
    <source>
        <dbReference type="ARBA" id="ARBA00023136"/>
    </source>
</evidence>
<sequence>MILRLIRHLANLLAALALVSLFLMMLQTVVDVLASNLSGRPIPGNLEIISVYHMVLVVFLPLAFVEKKNEHISVDLVYQMLPSRLQRWVLVAGYLVTATFLGLLAWQTWADAMRSYQLNEMMMGAVYVTIWPAKLALPVGFSAMLLMVLANAYQAATEPDFDPSPVSSDEVGS</sequence>
<evidence type="ECO:0000256" key="2">
    <source>
        <dbReference type="ARBA" id="ARBA00022448"/>
    </source>
</evidence>
<keyword evidence="3" id="KW-1003">Cell membrane</keyword>
<evidence type="ECO:0000256" key="4">
    <source>
        <dbReference type="ARBA" id="ARBA00022519"/>
    </source>
</evidence>
<comment type="subunit">
    <text evidence="9">The complex comprises the extracytoplasmic solute receptor protein and the two transmembrane proteins.</text>
</comment>
<evidence type="ECO:0000259" key="10">
    <source>
        <dbReference type="Pfam" id="PF04290"/>
    </source>
</evidence>
<dbReference type="PANTHER" id="PTHR35011:SF10">
    <property type="entry name" value="TRAP TRANSPORTER SMALL PERMEASE PROTEIN"/>
    <property type="match status" value="1"/>
</dbReference>
<dbReference type="RefSeq" id="WP_110598329.1">
    <property type="nucleotide sequence ID" value="NZ_CP151919.1"/>
</dbReference>
<evidence type="ECO:0000313" key="12">
    <source>
        <dbReference type="Proteomes" id="UP001453229"/>
    </source>
</evidence>
<evidence type="ECO:0000256" key="9">
    <source>
        <dbReference type="RuleBase" id="RU369079"/>
    </source>
</evidence>
<organism evidence="11 12">
    <name type="scientific">Salinicola lusitanus</name>
    <dbReference type="NCBI Taxonomy" id="1949085"/>
    <lineage>
        <taxon>Bacteria</taxon>
        <taxon>Pseudomonadati</taxon>
        <taxon>Pseudomonadota</taxon>
        <taxon>Gammaproteobacteria</taxon>
        <taxon>Oceanospirillales</taxon>
        <taxon>Halomonadaceae</taxon>
        <taxon>Salinicola</taxon>
    </lineage>
</organism>
<gene>
    <name evidence="11" type="ORF">AAGT95_19545</name>
</gene>
<feature type="transmembrane region" description="Helical" evidence="9">
    <location>
        <begin position="126"/>
        <end position="149"/>
    </location>
</feature>
<feature type="transmembrane region" description="Helical" evidence="9">
    <location>
        <begin position="85"/>
        <end position="106"/>
    </location>
</feature>
<evidence type="ECO:0000256" key="8">
    <source>
        <dbReference type="ARBA" id="ARBA00038436"/>
    </source>
</evidence>
<dbReference type="InterPro" id="IPR055348">
    <property type="entry name" value="DctQ"/>
</dbReference>
<feature type="domain" description="Tripartite ATP-independent periplasmic transporters DctQ component" evidence="10">
    <location>
        <begin position="24"/>
        <end position="156"/>
    </location>
</feature>
<dbReference type="Proteomes" id="UP001453229">
    <property type="component" value="Chromosome"/>
</dbReference>
<protein>
    <recommendedName>
        <fullName evidence="9">TRAP transporter small permease protein</fullName>
    </recommendedName>
</protein>
<dbReference type="InterPro" id="IPR007387">
    <property type="entry name" value="TRAP_DctQ"/>
</dbReference>
<comment type="caution">
    <text evidence="9">Lacks conserved residue(s) required for the propagation of feature annotation.</text>
</comment>
<keyword evidence="4 9" id="KW-0997">Cell inner membrane</keyword>
<evidence type="ECO:0000256" key="1">
    <source>
        <dbReference type="ARBA" id="ARBA00004429"/>
    </source>
</evidence>
<evidence type="ECO:0000256" key="3">
    <source>
        <dbReference type="ARBA" id="ARBA00022475"/>
    </source>
</evidence>
<dbReference type="Pfam" id="PF04290">
    <property type="entry name" value="DctQ"/>
    <property type="match status" value="1"/>
</dbReference>
<keyword evidence="7 9" id="KW-0472">Membrane</keyword>
<keyword evidence="6 9" id="KW-1133">Transmembrane helix</keyword>
<dbReference type="EMBL" id="CP151919">
    <property type="protein sequence ID" value="XAD53989.1"/>
    <property type="molecule type" value="Genomic_DNA"/>
</dbReference>
<keyword evidence="5 9" id="KW-0812">Transmembrane</keyword>
<feature type="transmembrane region" description="Helical" evidence="9">
    <location>
        <begin position="44"/>
        <end position="65"/>
    </location>
</feature>
<evidence type="ECO:0000313" key="11">
    <source>
        <dbReference type="EMBL" id="XAD53989.1"/>
    </source>
</evidence>
<proteinExistence type="inferred from homology"/>
<reference evidence="11 12" key="1">
    <citation type="submission" date="2024-04" db="EMBL/GenBank/DDBJ databases">
        <title>Salinicola lusitanus LLJ914,a marine bacterium isolated from the Okinawa Trough.</title>
        <authorList>
            <person name="Li J."/>
        </authorList>
    </citation>
    <scope>NUCLEOTIDE SEQUENCE [LARGE SCALE GENOMIC DNA]</scope>
    <source>
        <strain evidence="11 12">LLJ914</strain>
    </source>
</reference>
<accession>A0ABZ3CS48</accession>
<dbReference type="PANTHER" id="PTHR35011">
    <property type="entry name" value="2,3-DIKETO-L-GULONATE TRAP TRANSPORTER SMALL PERMEASE PROTEIN YIAM"/>
    <property type="match status" value="1"/>
</dbReference>
<evidence type="ECO:0000256" key="5">
    <source>
        <dbReference type="ARBA" id="ARBA00022692"/>
    </source>
</evidence>
<keyword evidence="12" id="KW-1185">Reference proteome</keyword>
<keyword evidence="2 9" id="KW-0813">Transport</keyword>
<comment type="similarity">
    <text evidence="8 9">Belongs to the TRAP transporter small permease family.</text>
</comment>